<evidence type="ECO:0000313" key="1">
    <source>
        <dbReference type="EMBL" id="SNS72764.1"/>
    </source>
</evidence>
<gene>
    <name evidence="1" type="ORF">SAMN06265795_105199</name>
</gene>
<protein>
    <submittedName>
        <fullName evidence="1">Uncharacterized protein</fullName>
    </submittedName>
</protein>
<organism evidence="1 2">
    <name type="scientific">Noviherbaspirillum humi</name>
    <dbReference type="NCBI Taxonomy" id="1688639"/>
    <lineage>
        <taxon>Bacteria</taxon>
        <taxon>Pseudomonadati</taxon>
        <taxon>Pseudomonadota</taxon>
        <taxon>Betaproteobacteria</taxon>
        <taxon>Burkholderiales</taxon>
        <taxon>Oxalobacteraceae</taxon>
        <taxon>Noviherbaspirillum</taxon>
    </lineage>
</organism>
<evidence type="ECO:0000313" key="2">
    <source>
        <dbReference type="Proteomes" id="UP000198284"/>
    </source>
</evidence>
<dbReference type="AlphaFoldDB" id="A0A239GXI8"/>
<dbReference type="Proteomes" id="UP000198284">
    <property type="component" value="Unassembled WGS sequence"/>
</dbReference>
<accession>A0A239GXI8</accession>
<keyword evidence="2" id="KW-1185">Reference proteome</keyword>
<name>A0A239GXI8_9BURK</name>
<dbReference type="EMBL" id="FZOT01000005">
    <property type="protein sequence ID" value="SNS72764.1"/>
    <property type="molecule type" value="Genomic_DNA"/>
</dbReference>
<reference evidence="1 2" key="1">
    <citation type="submission" date="2017-06" db="EMBL/GenBank/DDBJ databases">
        <authorList>
            <person name="Kim H.J."/>
            <person name="Triplett B.A."/>
        </authorList>
    </citation>
    <scope>NUCLEOTIDE SEQUENCE [LARGE SCALE GENOMIC DNA]</scope>
    <source>
        <strain evidence="1 2">U15</strain>
    </source>
</reference>
<proteinExistence type="predicted"/>
<sequence length="119" mass="12845">MQKSRVVVIIENHSVSEVIKNDPDVDVLVIDRDTYACDRHTRLRGVCGDDAALDAMAHGLAIHNPEKVDKAFVQVYEALKKKGENSLAECVAEALFGKTPAKSNTVKPGAHAGTHAVLN</sequence>
<dbReference type="RefSeq" id="WP_089399337.1">
    <property type="nucleotide sequence ID" value="NZ_FZOT01000005.1"/>
</dbReference>